<organism evidence="1 2">
    <name type="scientific">Gossypium arboreum</name>
    <name type="common">Tree cotton</name>
    <name type="synonym">Gossypium nanking</name>
    <dbReference type="NCBI Taxonomy" id="29729"/>
    <lineage>
        <taxon>Eukaryota</taxon>
        <taxon>Viridiplantae</taxon>
        <taxon>Streptophyta</taxon>
        <taxon>Embryophyta</taxon>
        <taxon>Tracheophyta</taxon>
        <taxon>Spermatophyta</taxon>
        <taxon>Magnoliopsida</taxon>
        <taxon>eudicotyledons</taxon>
        <taxon>Gunneridae</taxon>
        <taxon>Pentapetalae</taxon>
        <taxon>rosids</taxon>
        <taxon>malvids</taxon>
        <taxon>Malvales</taxon>
        <taxon>Malvaceae</taxon>
        <taxon>Malvoideae</taxon>
        <taxon>Gossypium</taxon>
    </lineage>
</organism>
<sequence length="43" mass="4564">MASTSIYEPVVRPCLENGLGIVMRASVRPCLGHGIGANIREPV</sequence>
<evidence type="ECO:0000313" key="1">
    <source>
        <dbReference type="EMBL" id="KHG02304.1"/>
    </source>
</evidence>
<dbReference type="EMBL" id="JRRC01256639">
    <property type="protein sequence ID" value="KHG02304.1"/>
    <property type="molecule type" value="Genomic_DNA"/>
</dbReference>
<gene>
    <name evidence="1" type="ORF">F383_25661</name>
</gene>
<keyword evidence="2" id="KW-1185">Reference proteome</keyword>
<evidence type="ECO:0000313" key="2">
    <source>
        <dbReference type="Proteomes" id="UP000032142"/>
    </source>
</evidence>
<proteinExistence type="predicted"/>
<name>A0A0B0MS72_GOSAR</name>
<accession>A0A0B0MS72</accession>
<reference evidence="2" key="1">
    <citation type="submission" date="2014-09" db="EMBL/GenBank/DDBJ databases">
        <authorList>
            <person name="Mudge J."/>
            <person name="Ramaraj T."/>
            <person name="Lindquist I.E."/>
            <person name="Bharti A.K."/>
            <person name="Sundararajan A."/>
            <person name="Cameron C.T."/>
            <person name="Woodward J.E."/>
            <person name="May G.D."/>
            <person name="Brubaker C."/>
            <person name="Broadhvest J."/>
            <person name="Wilkins T.A."/>
        </authorList>
    </citation>
    <scope>NUCLEOTIDE SEQUENCE</scope>
    <source>
        <strain evidence="2">cv. AKA8401</strain>
    </source>
</reference>
<dbReference type="AlphaFoldDB" id="A0A0B0MS72"/>
<protein>
    <submittedName>
        <fullName evidence="1">Uncharacterized protein</fullName>
    </submittedName>
</protein>
<comment type="caution">
    <text evidence="1">The sequence shown here is derived from an EMBL/GenBank/DDBJ whole genome shotgun (WGS) entry which is preliminary data.</text>
</comment>
<dbReference type="Proteomes" id="UP000032142">
    <property type="component" value="Unassembled WGS sequence"/>
</dbReference>